<dbReference type="Proteomes" id="UP000054018">
    <property type="component" value="Unassembled WGS sequence"/>
</dbReference>
<organism evidence="3 4">
    <name type="scientific">Pisolithus microcarpus 441</name>
    <dbReference type="NCBI Taxonomy" id="765257"/>
    <lineage>
        <taxon>Eukaryota</taxon>
        <taxon>Fungi</taxon>
        <taxon>Dikarya</taxon>
        <taxon>Basidiomycota</taxon>
        <taxon>Agaricomycotina</taxon>
        <taxon>Agaricomycetes</taxon>
        <taxon>Agaricomycetidae</taxon>
        <taxon>Boletales</taxon>
        <taxon>Sclerodermatineae</taxon>
        <taxon>Pisolithaceae</taxon>
        <taxon>Pisolithus</taxon>
    </lineage>
</organism>
<evidence type="ECO:0000313" key="3">
    <source>
        <dbReference type="EMBL" id="KIK12437.1"/>
    </source>
</evidence>
<keyword evidence="1" id="KW-0853">WD repeat</keyword>
<reference evidence="4" key="2">
    <citation type="submission" date="2015-01" db="EMBL/GenBank/DDBJ databases">
        <title>Evolutionary Origins and Diversification of the Mycorrhizal Mutualists.</title>
        <authorList>
            <consortium name="DOE Joint Genome Institute"/>
            <consortium name="Mycorrhizal Genomics Consortium"/>
            <person name="Kohler A."/>
            <person name="Kuo A."/>
            <person name="Nagy L.G."/>
            <person name="Floudas D."/>
            <person name="Copeland A."/>
            <person name="Barry K.W."/>
            <person name="Cichocki N."/>
            <person name="Veneault-Fourrey C."/>
            <person name="LaButti K."/>
            <person name="Lindquist E.A."/>
            <person name="Lipzen A."/>
            <person name="Lundell T."/>
            <person name="Morin E."/>
            <person name="Murat C."/>
            <person name="Riley R."/>
            <person name="Ohm R."/>
            <person name="Sun H."/>
            <person name="Tunlid A."/>
            <person name="Henrissat B."/>
            <person name="Grigoriev I.V."/>
            <person name="Hibbett D.S."/>
            <person name="Martin F."/>
        </authorList>
    </citation>
    <scope>NUCLEOTIDE SEQUENCE [LARGE SCALE GENOMIC DNA]</scope>
    <source>
        <strain evidence="4">441</strain>
    </source>
</reference>
<dbReference type="SMART" id="SM00320">
    <property type="entry name" value="WD40"/>
    <property type="match status" value="4"/>
</dbReference>
<sequence>ASRSSVRAVAFVDESQFVAGYANGHIRRWNIEDGQQLGPTMKGNGSVFSIAVSQDGRWIVSGDCGGKATVWNALTNEKVRDAEYGNYVYAVDISNDCTKVVAASYGTTDNVRLSGISSGTQLLPPLSHSRVRGVKFSPDGSRFAAASDDCGARVYNTHDGQVLFDSGTRCSAQTSWTRCSAQTSWIVTPLVWSADGQQLFVASKGGITSFSISDSSSSEWPIHENQSSLFIASNGIFISCSAGSSVSLWDCMSHVRIGSTITHTAELWCIALSPSGRYLACGFGDGIITGHDLRDVLPSKYFVRGVSEFHHCAT</sequence>
<dbReference type="OrthoDB" id="239865at2759"/>
<dbReference type="PANTHER" id="PTHR19848">
    <property type="entry name" value="WD40 REPEAT PROTEIN"/>
    <property type="match status" value="1"/>
</dbReference>
<dbReference type="HOGENOM" id="CLU_028047_0_0_1"/>
<dbReference type="AlphaFoldDB" id="A0A0C9YQ06"/>
<feature type="non-terminal residue" evidence="3">
    <location>
        <position position="1"/>
    </location>
</feature>
<accession>A0A0C9YQ06</accession>
<keyword evidence="4" id="KW-1185">Reference proteome</keyword>
<dbReference type="InterPro" id="IPR015943">
    <property type="entry name" value="WD40/YVTN_repeat-like_dom_sf"/>
</dbReference>
<reference evidence="3 4" key="1">
    <citation type="submission" date="2014-04" db="EMBL/GenBank/DDBJ databases">
        <authorList>
            <consortium name="DOE Joint Genome Institute"/>
            <person name="Kuo A."/>
            <person name="Kohler A."/>
            <person name="Costa M.D."/>
            <person name="Nagy L.G."/>
            <person name="Floudas D."/>
            <person name="Copeland A."/>
            <person name="Barry K.W."/>
            <person name="Cichocki N."/>
            <person name="Veneault-Fourrey C."/>
            <person name="LaButti K."/>
            <person name="Lindquist E.A."/>
            <person name="Lipzen A."/>
            <person name="Lundell T."/>
            <person name="Morin E."/>
            <person name="Murat C."/>
            <person name="Sun H."/>
            <person name="Tunlid A."/>
            <person name="Henrissat B."/>
            <person name="Grigoriev I.V."/>
            <person name="Hibbett D.S."/>
            <person name="Martin F."/>
            <person name="Nordberg H.P."/>
            <person name="Cantor M.N."/>
            <person name="Hua S.X."/>
        </authorList>
    </citation>
    <scope>NUCLEOTIDE SEQUENCE [LARGE SCALE GENOMIC DNA]</scope>
    <source>
        <strain evidence="3 4">441</strain>
    </source>
</reference>
<keyword evidence="2" id="KW-0677">Repeat</keyword>
<protein>
    <recommendedName>
        <fullName evidence="5">WD40 repeat-like protein</fullName>
    </recommendedName>
</protein>
<evidence type="ECO:0000256" key="1">
    <source>
        <dbReference type="ARBA" id="ARBA00022574"/>
    </source>
</evidence>
<dbReference type="STRING" id="765257.A0A0C9YQ06"/>
<dbReference type="PANTHER" id="PTHR19848:SF8">
    <property type="entry name" value="F-BOX AND WD REPEAT DOMAIN CONTAINING 7"/>
    <property type="match status" value="1"/>
</dbReference>
<dbReference type="EMBL" id="KN834083">
    <property type="protein sequence ID" value="KIK12437.1"/>
    <property type="molecule type" value="Genomic_DNA"/>
</dbReference>
<dbReference type="InterPro" id="IPR036322">
    <property type="entry name" value="WD40_repeat_dom_sf"/>
</dbReference>
<evidence type="ECO:0000313" key="4">
    <source>
        <dbReference type="Proteomes" id="UP000054018"/>
    </source>
</evidence>
<dbReference type="SUPFAM" id="SSF50978">
    <property type="entry name" value="WD40 repeat-like"/>
    <property type="match status" value="1"/>
</dbReference>
<gene>
    <name evidence="3" type="ORF">PISMIDRAFT_120897</name>
</gene>
<proteinExistence type="predicted"/>
<evidence type="ECO:0000256" key="2">
    <source>
        <dbReference type="ARBA" id="ARBA00022737"/>
    </source>
</evidence>
<dbReference type="Gene3D" id="2.130.10.10">
    <property type="entry name" value="YVTN repeat-like/Quinoprotein amine dehydrogenase"/>
    <property type="match status" value="2"/>
</dbReference>
<evidence type="ECO:0008006" key="5">
    <source>
        <dbReference type="Google" id="ProtNLM"/>
    </source>
</evidence>
<name>A0A0C9YQ06_9AGAM</name>
<dbReference type="Pfam" id="PF00400">
    <property type="entry name" value="WD40"/>
    <property type="match status" value="3"/>
</dbReference>
<dbReference type="InterPro" id="IPR001680">
    <property type="entry name" value="WD40_rpt"/>
</dbReference>